<keyword evidence="3" id="KW-1185">Reference proteome</keyword>
<dbReference type="EMBL" id="JANJYJ010000005">
    <property type="protein sequence ID" value="KAK3210994.1"/>
    <property type="molecule type" value="Genomic_DNA"/>
</dbReference>
<dbReference type="GO" id="GO:0006508">
    <property type="term" value="P:proteolysis"/>
    <property type="evidence" value="ECO:0007669"/>
    <property type="project" value="InterPro"/>
</dbReference>
<proteinExistence type="inferred from homology"/>
<protein>
    <submittedName>
        <fullName evidence="2">Uncharacterized protein</fullName>
    </submittedName>
</protein>
<sequence>MPPPNSDELPTMVVVVMEMKMCLQILDKMPMKNVLLQLRSDNPRTDPKFDGNSRVPFPHCVALISDELYKAKRNCKGEYIEVDNRNVQRAKDLKAITECTDRVNPTHILEPLCLSGDNNVNKMDAGYHISVLEKYDDPLLSMANSPKFGITMISSVTFGEMISIPIRPFMSISGDHDKVIPYLGTLSWIKALNFTVIDDWRPWLVDDQVVGYIILSYNYINKLLLQCKVAYTLATSILIKLLPIFCNYDFYVDIRQNTRTTSHLQH</sequence>
<name>A0AAE0E4X8_9ROSI</name>
<gene>
    <name evidence="2" type="ORF">Dsin_015700</name>
</gene>
<dbReference type="PANTHER" id="PTHR11802">
    <property type="entry name" value="SERINE PROTEASE FAMILY S10 SERINE CARBOXYPEPTIDASE"/>
    <property type="match status" value="1"/>
</dbReference>
<comment type="similarity">
    <text evidence="1">Belongs to the peptidase S10 family.</text>
</comment>
<dbReference type="Gene3D" id="3.40.50.11320">
    <property type="match status" value="1"/>
</dbReference>
<dbReference type="GO" id="GO:0016747">
    <property type="term" value="F:acyltransferase activity, transferring groups other than amino-acyl groups"/>
    <property type="evidence" value="ECO:0007669"/>
    <property type="project" value="TreeGrafter"/>
</dbReference>
<dbReference type="Gene3D" id="3.40.50.1820">
    <property type="entry name" value="alpha/beta hydrolase"/>
    <property type="match status" value="1"/>
</dbReference>
<evidence type="ECO:0000256" key="1">
    <source>
        <dbReference type="ARBA" id="ARBA00009431"/>
    </source>
</evidence>
<dbReference type="Pfam" id="PF00450">
    <property type="entry name" value="Peptidase_S10"/>
    <property type="match status" value="2"/>
</dbReference>
<dbReference type="Proteomes" id="UP001281410">
    <property type="component" value="Unassembled WGS sequence"/>
</dbReference>
<dbReference type="PANTHER" id="PTHR11802:SF450">
    <property type="entry name" value="SERINE CARBOXYPEPTIDASE-LIKE 7"/>
    <property type="match status" value="1"/>
</dbReference>
<dbReference type="SUPFAM" id="SSF53474">
    <property type="entry name" value="alpha/beta-Hydrolases"/>
    <property type="match status" value="1"/>
</dbReference>
<dbReference type="InterPro" id="IPR029058">
    <property type="entry name" value="AB_hydrolase_fold"/>
</dbReference>
<evidence type="ECO:0000313" key="3">
    <source>
        <dbReference type="Proteomes" id="UP001281410"/>
    </source>
</evidence>
<evidence type="ECO:0000313" key="2">
    <source>
        <dbReference type="EMBL" id="KAK3210994.1"/>
    </source>
</evidence>
<dbReference type="InterPro" id="IPR001563">
    <property type="entry name" value="Peptidase_S10"/>
</dbReference>
<dbReference type="AlphaFoldDB" id="A0AAE0E4X8"/>
<accession>A0AAE0E4X8</accession>
<organism evidence="2 3">
    <name type="scientific">Dipteronia sinensis</name>
    <dbReference type="NCBI Taxonomy" id="43782"/>
    <lineage>
        <taxon>Eukaryota</taxon>
        <taxon>Viridiplantae</taxon>
        <taxon>Streptophyta</taxon>
        <taxon>Embryophyta</taxon>
        <taxon>Tracheophyta</taxon>
        <taxon>Spermatophyta</taxon>
        <taxon>Magnoliopsida</taxon>
        <taxon>eudicotyledons</taxon>
        <taxon>Gunneridae</taxon>
        <taxon>Pentapetalae</taxon>
        <taxon>rosids</taxon>
        <taxon>malvids</taxon>
        <taxon>Sapindales</taxon>
        <taxon>Sapindaceae</taxon>
        <taxon>Hippocastanoideae</taxon>
        <taxon>Acereae</taxon>
        <taxon>Dipteronia</taxon>
    </lineage>
</organism>
<dbReference type="GO" id="GO:0019748">
    <property type="term" value="P:secondary metabolic process"/>
    <property type="evidence" value="ECO:0007669"/>
    <property type="project" value="TreeGrafter"/>
</dbReference>
<reference evidence="2" key="1">
    <citation type="journal article" date="2023" name="Plant J.">
        <title>Genome sequences and population genomics provide insights into the demographic history, inbreeding, and mutation load of two 'living fossil' tree species of Dipteronia.</title>
        <authorList>
            <person name="Feng Y."/>
            <person name="Comes H.P."/>
            <person name="Chen J."/>
            <person name="Zhu S."/>
            <person name="Lu R."/>
            <person name="Zhang X."/>
            <person name="Li P."/>
            <person name="Qiu J."/>
            <person name="Olsen K.M."/>
            <person name="Qiu Y."/>
        </authorList>
    </citation>
    <scope>NUCLEOTIDE SEQUENCE</scope>
    <source>
        <strain evidence="2">NBL</strain>
    </source>
</reference>
<dbReference type="GO" id="GO:0004185">
    <property type="term" value="F:serine-type carboxypeptidase activity"/>
    <property type="evidence" value="ECO:0007669"/>
    <property type="project" value="InterPro"/>
</dbReference>
<comment type="caution">
    <text evidence="2">The sequence shown here is derived from an EMBL/GenBank/DDBJ whole genome shotgun (WGS) entry which is preliminary data.</text>
</comment>